<reference evidence="2" key="1">
    <citation type="submission" date="2020-07" db="EMBL/GenBank/DDBJ databases">
        <title>The High-quality genome of the commercially important snow crab, Chionoecetes opilio.</title>
        <authorList>
            <person name="Jeong J.-H."/>
            <person name="Ryu S."/>
        </authorList>
    </citation>
    <scope>NUCLEOTIDE SEQUENCE</scope>
    <source>
        <strain evidence="2">MADBK_172401_WGS</strain>
        <tissue evidence="2">Digestive gland</tissue>
    </source>
</reference>
<feature type="compositionally biased region" description="Low complexity" evidence="1">
    <location>
        <begin position="111"/>
        <end position="122"/>
    </location>
</feature>
<feature type="compositionally biased region" description="Basic residues" evidence="1">
    <location>
        <begin position="125"/>
        <end position="134"/>
    </location>
</feature>
<evidence type="ECO:0000313" key="3">
    <source>
        <dbReference type="Proteomes" id="UP000770661"/>
    </source>
</evidence>
<name>A0A8J5CI55_CHIOP</name>
<dbReference type="Proteomes" id="UP000770661">
    <property type="component" value="Unassembled WGS sequence"/>
</dbReference>
<proteinExistence type="predicted"/>
<dbReference type="EMBL" id="JACEEZ010023452">
    <property type="protein sequence ID" value="KAG0711274.1"/>
    <property type="molecule type" value="Genomic_DNA"/>
</dbReference>
<protein>
    <submittedName>
        <fullName evidence="2">Uncharacterized protein</fullName>
    </submittedName>
</protein>
<sequence length="134" mass="14387">MPLPLSLSSSIPVTATRAPPHPCWPWGSSCCVMAPLGCVRRSWSTARPCNNSPPSTGTAMTPTWVRTGTDSTTLSPRVRAGSKEPRQEKSLATMPLWRQRGTSTTSATRLATKASSSRATPSRRPPGHRCSQKS</sequence>
<evidence type="ECO:0000256" key="1">
    <source>
        <dbReference type="SAM" id="MobiDB-lite"/>
    </source>
</evidence>
<organism evidence="2 3">
    <name type="scientific">Chionoecetes opilio</name>
    <name type="common">Atlantic snow crab</name>
    <name type="synonym">Cancer opilio</name>
    <dbReference type="NCBI Taxonomy" id="41210"/>
    <lineage>
        <taxon>Eukaryota</taxon>
        <taxon>Metazoa</taxon>
        <taxon>Ecdysozoa</taxon>
        <taxon>Arthropoda</taxon>
        <taxon>Crustacea</taxon>
        <taxon>Multicrustacea</taxon>
        <taxon>Malacostraca</taxon>
        <taxon>Eumalacostraca</taxon>
        <taxon>Eucarida</taxon>
        <taxon>Decapoda</taxon>
        <taxon>Pleocyemata</taxon>
        <taxon>Brachyura</taxon>
        <taxon>Eubrachyura</taxon>
        <taxon>Majoidea</taxon>
        <taxon>Majidae</taxon>
        <taxon>Chionoecetes</taxon>
    </lineage>
</organism>
<feature type="compositionally biased region" description="Polar residues" evidence="1">
    <location>
        <begin position="100"/>
        <end position="109"/>
    </location>
</feature>
<accession>A0A8J5CI55</accession>
<comment type="caution">
    <text evidence="2">The sequence shown here is derived from an EMBL/GenBank/DDBJ whole genome shotgun (WGS) entry which is preliminary data.</text>
</comment>
<dbReference type="AlphaFoldDB" id="A0A8J5CI55"/>
<keyword evidence="3" id="KW-1185">Reference proteome</keyword>
<gene>
    <name evidence="2" type="ORF">GWK47_020967</name>
</gene>
<feature type="region of interest" description="Disordered" evidence="1">
    <location>
        <begin position="44"/>
        <end position="134"/>
    </location>
</feature>
<feature type="compositionally biased region" description="Polar residues" evidence="1">
    <location>
        <begin position="44"/>
        <end position="75"/>
    </location>
</feature>
<evidence type="ECO:0000313" key="2">
    <source>
        <dbReference type="EMBL" id="KAG0711274.1"/>
    </source>
</evidence>